<reference evidence="9 10" key="1">
    <citation type="journal article" date="2021" name="Sci. Rep.">
        <title>Genome sequencing of the multicellular alga Astrephomene provides insights into convergent evolution of germ-soma differentiation.</title>
        <authorList>
            <person name="Yamashita S."/>
            <person name="Yamamoto K."/>
            <person name="Matsuzaki R."/>
            <person name="Suzuki S."/>
            <person name="Yamaguchi H."/>
            <person name="Hirooka S."/>
            <person name="Minakuchi Y."/>
            <person name="Miyagishima S."/>
            <person name="Kawachi M."/>
            <person name="Toyoda A."/>
            <person name="Nozaki H."/>
        </authorList>
    </citation>
    <scope>NUCLEOTIDE SEQUENCE [LARGE SCALE GENOMIC DNA]</scope>
    <source>
        <strain evidence="9 10">NIES-4017</strain>
    </source>
</reference>
<dbReference type="SUPFAM" id="SSF55856">
    <property type="entry name" value="Cytochrome b5-like heme/steroid binding domain"/>
    <property type="match status" value="2"/>
</dbReference>
<comment type="similarity">
    <text evidence="7">Belongs to the cytochrome b5 family. MAPR subfamily.</text>
</comment>
<evidence type="ECO:0000256" key="6">
    <source>
        <dbReference type="ARBA" id="ARBA00023004"/>
    </source>
</evidence>
<dbReference type="SMART" id="SM01117">
    <property type="entry name" value="Cyt-b5"/>
    <property type="match status" value="2"/>
</dbReference>
<accession>A0AAD3DGR5</accession>
<dbReference type="InterPro" id="IPR036400">
    <property type="entry name" value="Cyt_B5-like_heme/steroid_sf"/>
</dbReference>
<evidence type="ECO:0000256" key="4">
    <source>
        <dbReference type="ARBA" id="ARBA00022723"/>
    </source>
</evidence>
<evidence type="ECO:0000256" key="1">
    <source>
        <dbReference type="ARBA" id="ARBA00004240"/>
    </source>
</evidence>
<dbReference type="EMBL" id="BMAR01000001">
    <property type="protein sequence ID" value="GFR39706.1"/>
    <property type="molecule type" value="Genomic_DNA"/>
</dbReference>
<keyword evidence="6" id="KW-0408">Iron</keyword>
<dbReference type="InterPro" id="IPR001199">
    <property type="entry name" value="Cyt_B5-like_heme/steroid-bd"/>
</dbReference>
<keyword evidence="3" id="KW-0754">Steroid-binding</keyword>
<feature type="domain" description="Cytochrome b5 heme-binding" evidence="8">
    <location>
        <begin position="39"/>
        <end position="142"/>
    </location>
</feature>
<gene>
    <name evidence="9" type="ORF">Agub_g185</name>
</gene>
<organism evidence="9 10">
    <name type="scientific">Astrephomene gubernaculifera</name>
    <dbReference type="NCBI Taxonomy" id="47775"/>
    <lineage>
        <taxon>Eukaryota</taxon>
        <taxon>Viridiplantae</taxon>
        <taxon>Chlorophyta</taxon>
        <taxon>core chlorophytes</taxon>
        <taxon>Chlorophyceae</taxon>
        <taxon>CS clade</taxon>
        <taxon>Chlamydomonadales</taxon>
        <taxon>Astrephomenaceae</taxon>
        <taxon>Astrephomene</taxon>
    </lineage>
</organism>
<dbReference type="PANTHER" id="PTHR10281:SF72">
    <property type="entry name" value="NEUDESIN"/>
    <property type="match status" value="1"/>
</dbReference>
<evidence type="ECO:0000256" key="2">
    <source>
        <dbReference type="ARBA" id="ARBA00022617"/>
    </source>
</evidence>
<evidence type="ECO:0000313" key="9">
    <source>
        <dbReference type="EMBL" id="GFR39706.1"/>
    </source>
</evidence>
<evidence type="ECO:0000256" key="7">
    <source>
        <dbReference type="ARBA" id="ARBA00038357"/>
    </source>
</evidence>
<dbReference type="Proteomes" id="UP001054857">
    <property type="component" value="Unassembled WGS sequence"/>
</dbReference>
<dbReference type="InterPro" id="IPR050577">
    <property type="entry name" value="MAPR/NEUFC/NENF-like"/>
</dbReference>
<dbReference type="AlphaFoldDB" id="A0AAD3DGR5"/>
<dbReference type="GO" id="GO:0005783">
    <property type="term" value="C:endoplasmic reticulum"/>
    <property type="evidence" value="ECO:0007669"/>
    <property type="project" value="UniProtKB-SubCell"/>
</dbReference>
<feature type="domain" description="Cytochrome b5 heme-binding" evidence="8">
    <location>
        <begin position="147"/>
        <end position="242"/>
    </location>
</feature>
<proteinExistence type="inferred from homology"/>
<evidence type="ECO:0000256" key="5">
    <source>
        <dbReference type="ARBA" id="ARBA00022824"/>
    </source>
</evidence>
<evidence type="ECO:0000259" key="8">
    <source>
        <dbReference type="SMART" id="SM01117"/>
    </source>
</evidence>
<keyword evidence="10" id="KW-1185">Reference proteome</keyword>
<evidence type="ECO:0000256" key="3">
    <source>
        <dbReference type="ARBA" id="ARBA00022665"/>
    </source>
</evidence>
<comment type="subcellular location">
    <subcellularLocation>
        <location evidence="1">Endoplasmic reticulum</location>
    </subcellularLocation>
</comment>
<dbReference type="PANTHER" id="PTHR10281">
    <property type="entry name" value="MEMBRANE-ASSOCIATED PROGESTERONE RECEPTOR COMPONENT-RELATED"/>
    <property type="match status" value="1"/>
</dbReference>
<keyword evidence="5" id="KW-0256">Endoplasmic reticulum</keyword>
<dbReference type="GO" id="GO:0005496">
    <property type="term" value="F:steroid binding"/>
    <property type="evidence" value="ECO:0007669"/>
    <property type="project" value="UniProtKB-KW"/>
</dbReference>
<keyword evidence="2" id="KW-0349">Heme</keyword>
<dbReference type="Pfam" id="PF00173">
    <property type="entry name" value="Cyt-b5"/>
    <property type="match status" value="2"/>
</dbReference>
<protein>
    <recommendedName>
        <fullName evidence="8">Cytochrome b5 heme-binding domain-containing protein</fullName>
    </recommendedName>
</protein>
<sequence length="246" mass="27232">MEPLTLLAIVVFFLAVVFFALRLRRPPPLPPVKYHLGDITLESLRFYSGYDWSKPPLVAVRGKVYDVSNKYELYGPGKPQNAFAGREVARALALGSDPSSSSPPDEADFTADLSGLTAEQLARLEAAEREFEQTHDLVGQVVPLRDFTPEQLASHDGSDKSLPLYLSIRGVVYDITKGKDYYGPDGMYPFAGKEVARAFALFSTDLAECTDNLQGLSYVEMENLRDWTARFNAKYPIVGRLVKASG</sequence>
<name>A0AAD3DGR5_9CHLO</name>
<dbReference type="GO" id="GO:0046872">
    <property type="term" value="F:metal ion binding"/>
    <property type="evidence" value="ECO:0007669"/>
    <property type="project" value="UniProtKB-KW"/>
</dbReference>
<comment type="caution">
    <text evidence="9">The sequence shown here is derived from an EMBL/GenBank/DDBJ whole genome shotgun (WGS) entry which is preliminary data.</text>
</comment>
<dbReference type="Gene3D" id="3.10.120.10">
    <property type="entry name" value="Cytochrome b5-like heme/steroid binding domain"/>
    <property type="match status" value="2"/>
</dbReference>
<evidence type="ECO:0000313" key="10">
    <source>
        <dbReference type="Proteomes" id="UP001054857"/>
    </source>
</evidence>
<dbReference type="GO" id="GO:0016020">
    <property type="term" value="C:membrane"/>
    <property type="evidence" value="ECO:0007669"/>
    <property type="project" value="TreeGrafter"/>
</dbReference>
<keyword evidence="4" id="KW-0479">Metal-binding</keyword>
<keyword evidence="3" id="KW-0446">Lipid-binding</keyword>